<dbReference type="AlphaFoldDB" id="A0A4R0NC83"/>
<dbReference type="RefSeq" id="WP_131608206.1">
    <property type="nucleotide sequence ID" value="NZ_SJSM01000003.1"/>
</dbReference>
<reference evidence="1 2" key="1">
    <citation type="submission" date="2019-02" db="EMBL/GenBank/DDBJ databases">
        <title>Pedobacter sp. RP-3-8 sp. nov., isolated from Arctic soil.</title>
        <authorList>
            <person name="Dahal R.H."/>
        </authorList>
    </citation>
    <scope>NUCLEOTIDE SEQUENCE [LARGE SCALE GENOMIC DNA]</scope>
    <source>
        <strain evidence="1 2">RP-3-8</strain>
    </source>
</reference>
<dbReference type="Proteomes" id="UP000291117">
    <property type="component" value="Unassembled WGS sequence"/>
</dbReference>
<comment type="caution">
    <text evidence="1">The sequence shown here is derived from an EMBL/GenBank/DDBJ whole genome shotgun (WGS) entry which is preliminary data.</text>
</comment>
<organism evidence="1 2">
    <name type="scientific">Pedobacter hiemivivus</name>
    <dbReference type="NCBI Taxonomy" id="2530454"/>
    <lineage>
        <taxon>Bacteria</taxon>
        <taxon>Pseudomonadati</taxon>
        <taxon>Bacteroidota</taxon>
        <taxon>Sphingobacteriia</taxon>
        <taxon>Sphingobacteriales</taxon>
        <taxon>Sphingobacteriaceae</taxon>
        <taxon>Pedobacter</taxon>
    </lineage>
</organism>
<name>A0A4R0NC83_9SPHI</name>
<protein>
    <submittedName>
        <fullName evidence="1">Uncharacterized protein</fullName>
    </submittedName>
</protein>
<dbReference type="OrthoDB" id="680656at2"/>
<proteinExistence type="predicted"/>
<accession>A0A4R0NC83</accession>
<dbReference type="EMBL" id="SJSM01000003">
    <property type="protein sequence ID" value="TCC97848.1"/>
    <property type="molecule type" value="Genomic_DNA"/>
</dbReference>
<sequence>MMILNLSNADISILRILVLNSFYFPNPIIPSAINAVSLGAYGENQVSLYTGTPDLTIPL</sequence>
<evidence type="ECO:0000313" key="1">
    <source>
        <dbReference type="EMBL" id="TCC97848.1"/>
    </source>
</evidence>
<keyword evidence="2" id="KW-1185">Reference proteome</keyword>
<gene>
    <name evidence="1" type="ORF">EZ444_08025</name>
</gene>
<evidence type="ECO:0000313" key="2">
    <source>
        <dbReference type="Proteomes" id="UP000291117"/>
    </source>
</evidence>